<dbReference type="EMBL" id="CP007451">
    <property type="protein sequence ID" value="AHW61630.1"/>
    <property type="molecule type" value="Genomic_DNA"/>
</dbReference>
<reference evidence="1 2" key="1">
    <citation type="submission" date="2014-03" db="EMBL/GenBank/DDBJ databases">
        <title>Complete genome sequence of a deeply braunched marine Bacteroidia bacterium Draconibacterium orientale type strain FH5T.</title>
        <authorList>
            <person name="Li X."/>
            <person name="Wang X."/>
            <person name="Xie Z."/>
            <person name="Du Z."/>
            <person name="Chen G."/>
        </authorList>
    </citation>
    <scope>NUCLEOTIDE SEQUENCE [LARGE SCALE GENOMIC DNA]</scope>
    <source>
        <strain evidence="1 2">FH5</strain>
    </source>
</reference>
<accession>A0ABM5QCZ7</accession>
<organism evidence="1 2">
    <name type="scientific">Draconibacterium orientale</name>
    <dbReference type="NCBI Taxonomy" id="1168034"/>
    <lineage>
        <taxon>Bacteria</taxon>
        <taxon>Pseudomonadati</taxon>
        <taxon>Bacteroidota</taxon>
        <taxon>Bacteroidia</taxon>
        <taxon>Marinilabiliales</taxon>
        <taxon>Prolixibacteraceae</taxon>
        <taxon>Draconibacterium</taxon>
    </lineage>
</organism>
<sequence length="78" mass="8732">MATIQYRKKPTGNRKYHPEIPHNAVKCISGRCNYISGWFNAFLGGTITFPGGTITFLPRLWHFCPGISTSAPFCKKQA</sequence>
<dbReference type="RefSeq" id="WP_038556446.1">
    <property type="nucleotide sequence ID" value="NZ_FOHT01000008.1"/>
</dbReference>
<dbReference type="Proteomes" id="UP000023772">
    <property type="component" value="Chromosome"/>
</dbReference>
<name>A0ABM5QCZ7_9BACT</name>
<proteinExistence type="predicted"/>
<gene>
    <name evidence="1" type="ORF">FH5T_05335</name>
</gene>
<evidence type="ECO:0000313" key="1">
    <source>
        <dbReference type="EMBL" id="AHW61630.1"/>
    </source>
</evidence>
<evidence type="ECO:0000313" key="2">
    <source>
        <dbReference type="Proteomes" id="UP000023772"/>
    </source>
</evidence>
<protein>
    <submittedName>
        <fullName evidence="1">Uncharacterized protein</fullName>
    </submittedName>
</protein>
<keyword evidence="2" id="KW-1185">Reference proteome</keyword>